<evidence type="ECO:0000313" key="1">
    <source>
        <dbReference type="EMBL" id="CAB3267400.1"/>
    </source>
</evidence>
<accession>A0A6F9DWL9</accession>
<gene>
    <name evidence="1" type="primary">Txnl4a-001</name>
</gene>
<dbReference type="EMBL" id="LR791538">
    <property type="protein sequence ID" value="CAB3267400.1"/>
    <property type="molecule type" value="mRNA"/>
</dbReference>
<dbReference type="AlphaFoldDB" id="A0A6F9DWL9"/>
<organism evidence="1">
    <name type="scientific">Phallusia mammillata</name>
    <dbReference type="NCBI Taxonomy" id="59560"/>
    <lineage>
        <taxon>Eukaryota</taxon>
        <taxon>Metazoa</taxon>
        <taxon>Chordata</taxon>
        <taxon>Tunicata</taxon>
        <taxon>Ascidiacea</taxon>
        <taxon>Phlebobranchia</taxon>
        <taxon>Ascidiidae</taxon>
        <taxon>Phallusia</taxon>
    </lineage>
</organism>
<proteinExistence type="evidence at transcript level"/>
<name>A0A6F9DWL9_9ASCI</name>
<reference evidence="1" key="1">
    <citation type="submission" date="2020-04" db="EMBL/GenBank/DDBJ databases">
        <authorList>
            <person name="Neveu A P."/>
        </authorList>
    </citation>
    <scope>NUCLEOTIDE SEQUENCE</scope>
    <source>
        <tissue evidence="1">Whole embryo</tissue>
    </source>
</reference>
<protein>
    <submittedName>
        <fullName evidence="1">Thioredoxin-like protein 4A</fullName>
    </submittedName>
</protein>
<sequence length="200" mass="23577">MLDDNCIHHYSVADFPFACFVHAVVGYYDFGIHHPCFDFAACFHYHDLSHIDCFPDCCDYIHQNLHYQTCSYSHRIHHDFHPGCCSCCRNFCSVTSFLCCCCIHHHCRHHIHLHSLYDHCSSHFFHHLHHNFLDSLHSDCNFLLHHNPLFRLDKAFFASYHRHCNLHHCSILLCDSHNPENAFLVVDPFSWLQPGTFQSP</sequence>